<dbReference type="GO" id="GO:0051301">
    <property type="term" value="P:cell division"/>
    <property type="evidence" value="ECO:0007669"/>
    <property type="project" value="UniProtKB-KW"/>
</dbReference>
<evidence type="ECO:0000256" key="10">
    <source>
        <dbReference type="ARBA" id="ARBA00023212"/>
    </source>
</evidence>
<organism evidence="17 18">
    <name type="scientific">Rhizoctonia solani</name>
    <dbReference type="NCBI Taxonomy" id="456999"/>
    <lineage>
        <taxon>Eukaryota</taxon>
        <taxon>Fungi</taxon>
        <taxon>Dikarya</taxon>
        <taxon>Basidiomycota</taxon>
        <taxon>Agaricomycotina</taxon>
        <taxon>Agaricomycetes</taxon>
        <taxon>Cantharellales</taxon>
        <taxon>Ceratobasidiaceae</taxon>
        <taxon>Rhizoctonia</taxon>
    </lineage>
</organism>
<dbReference type="EMBL" id="CAJMWW010000184">
    <property type="protein sequence ID" value="CAE6455957.1"/>
    <property type="molecule type" value="Genomic_DNA"/>
</dbReference>
<dbReference type="CDD" id="cd01364">
    <property type="entry name" value="KISc_BimC_Eg5"/>
    <property type="match status" value="1"/>
</dbReference>
<gene>
    <name evidence="17" type="ORF">RDB_LOCUS139061</name>
</gene>
<keyword evidence="6" id="KW-0498">Mitosis</keyword>
<reference evidence="17" key="1">
    <citation type="submission" date="2021-01" db="EMBL/GenBank/DDBJ databases">
        <authorList>
            <person name="Kaushik A."/>
        </authorList>
    </citation>
    <scope>NUCLEOTIDE SEQUENCE</scope>
    <source>
        <strain evidence="17">AG3-T5</strain>
    </source>
</reference>
<keyword evidence="5 13" id="KW-0547">Nucleotide-binding</keyword>
<evidence type="ECO:0000256" key="12">
    <source>
        <dbReference type="ARBA" id="ARBA00034704"/>
    </source>
</evidence>
<evidence type="ECO:0000256" key="2">
    <source>
        <dbReference type="ARBA" id="ARBA00022490"/>
    </source>
</evidence>
<dbReference type="PANTHER" id="PTHR47970:SF12">
    <property type="entry name" value="KINESIN FAMILY MEMBER 11"/>
    <property type="match status" value="1"/>
</dbReference>
<dbReference type="FunFam" id="3.40.850.10:FF:000051">
    <property type="entry name" value="Kinesin-like protein bimC"/>
    <property type="match status" value="1"/>
</dbReference>
<keyword evidence="3" id="KW-0132">Cell division</keyword>
<feature type="region of interest" description="Disordered" evidence="15">
    <location>
        <begin position="1"/>
        <end position="54"/>
    </location>
</feature>
<dbReference type="PANTHER" id="PTHR47970">
    <property type="entry name" value="KINESIN-LIKE PROTEIN KIF11"/>
    <property type="match status" value="1"/>
</dbReference>
<dbReference type="GO" id="GO:0005876">
    <property type="term" value="C:spindle microtubule"/>
    <property type="evidence" value="ECO:0007669"/>
    <property type="project" value="TreeGrafter"/>
</dbReference>
<comment type="caution">
    <text evidence="17">The sequence shown here is derived from an EMBL/GenBank/DDBJ whole genome shotgun (WGS) entry which is preliminary data.</text>
</comment>
<dbReference type="SUPFAM" id="SSF52540">
    <property type="entry name" value="P-loop containing nucleoside triphosphate hydrolases"/>
    <property type="match status" value="1"/>
</dbReference>
<evidence type="ECO:0000259" key="16">
    <source>
        <dbReference type="PROSITE" id="PS50067"/>
    </source>
</evidence>
<dbReference type="PRINTS" id="PR00380">
    <property type="entry name" value="KINESINHEAVY"/>
</dbReference>
<evidence type="ECO:0000256" key="3">
    <source>
        <dbReference type="ARBA" id="ARBA00022618"/>
    </source>
</evidence>
<dbReference type="AlphaFoldDB" id="A0A8H3GM37"/>
<comment type="subcellular location">
    <subcellularLocation>
        <location evidence="1">Cytoplasm</location>
        <location evidence="1">Cytoskeleton</location>
    </subcellularLocation>
</comment>
<sequence length="1166" mass="128596">MSRRAPSVARKVSSSTRISSSQAKTRNAPSVPPTSVPPPSAIRTQAPVASQEDNTTNIQVIIRCRGRNGREQAENSPIIVEIDGPRSEEITIETALPQSTFGVYTPAPTRTYPFDRVFGPEADQALVYHDIVAPVLEEVLNGYNCTVFAYGQTGTGKTYTMQGDLSPTLTGNPSADAGIIPRTLHKLFLHLENSTSDYSVKVSFVELYNEELRDLLASEFKEPSANAQPMGIASGSGPSGLKIFDDVAKKGTFIQGLEEAHVQDAQHAIEVLRKGSERRQIAATKFNDHSSRSHSIFTLTVHTKETSSDGNDLIKTGKLNLVDLAGSENIGRSGAENKRAREAGMINQSLLTLNRVITALVEKSPHVPYRESKLTRLLQDSLGGRTKTCIVATVSPARCNMEETLSTLDYAFQAKAIRNRPELNSRITRNALLKEHASEIARLKADLVAAREKNGVYVSLDRWREIESAQEGGKTVREELRVQAEVAQRQSRALQEELGAQGAVLVKRTNELASVKQELQQEQLHLASARQEVQKLRVEAEEERVVRQEFERNETSLDRVAISLRETARMGVADVKGLFDKIARNDALLSCNANILTGFSERLHTEVAGFGVRFEEFIKSHNSISNRIKSQAESFQAAELEASNRHSQLIDEHLRLLDVTVAGVQATEHDSETTLDALQAAVARANDGIRSSLEQWNTFVSRECLSLFSELAVQQEKHIGDADKALQAVCGLLETVVTESQNYVRDNVKLGVFRMHQLVKETSENEILRLRRQNELLTSLLETERIRSESMRDEVTAQITALITGFTATSHNGLCEAVTAAREGLREGEEALDAFALQHEVEAEQAVKTAEGLASVLQRREAEGRQIKEDGFKAIKQAKASFDDGNMRVRSSINTAMGGQRTEIGRQLSGLDEQSSNGKSPSGNTCAYINLFLLAFEQFTSSKESRLNTIHDFVRDSKKGCEAIQDRISASSQSLQQTMSTVISHTTLLRNTCQTYKSSVDSHASTLERTSQELLSDIKTQVVPTGRTPRKRKWDYIDSWALTRDRDDILRTWRTRDPTPSLSTSITATEDLKSESDTVSDRGSTDPPEQAYLGLEPEQNASLTKSEPQVDADMGDVPTSRIARPSGLIPPSGTMRRSTIVPGLSGNKLPGLADEKATTRSKRLKR</sequence>
<dbReference type="GO" id="GO:0008574">
    <property type="term" value="F:plus-end-directed microtubule motor activity"/>
    <property type="evidence" value="ECO:0007669"/>
    <property type="project" value="TreeGrafter"/>
</dbReference>
<feature type="compositionally biased region" description="Basic and acidic residues" evidence="15">
    <location>
        <begin position="1070"/>
        <end position="1084"/>
    </location>
</feature>
<evidence type="ECO:0000256" key="5">
    <source>
        <dbReference type="ARBA" id="ARBA00022741"/>
    </source>
</evidence>
<keyword evidence="10" id="KW-0206">Cytoskeleton</keyword>
<dbReference type="GO" id="GO:0008017">
    <property type="term" value="F:microtubule binding"/>
    <property type="evidence" value="ECO:0007669"/>
    <property type="project" value="InterPro"/>
</dbReference>
<proteinExistence type="inferred from homology"/>
<keyword evidence="9 13" id="KW-0505">Motor protein</keyword>
<keyword evidence="2" id="KW-0963">Cytoplasm</keyword>
<dbReference type="InterPro" id="IPR001752">
    <property type="entry name" value="Kinesin_motor_dom"/>
</dbReference>
<dbReference type="PROSITE" id="PS50067">
    <property type="entry name" value="KINESIN_MOTOR_2"/>
    <property type="match status" value="1"/>
</dbReference>
<feature type="region of interest" description="Disordered" evidence="15">
    <location>
        <begin position="1054"/>
        <end position="1166"/>
    </location>
</feature>
<feature type="coiled-coil region" evidence="14">
    <location>
        <begin position="477"/>
        <end position="553"/>
    </location>
</feature>
<evidence type="ECO:0000256" key="14">
    <source>
        <dbReference type="SAM" id="Coils"/>
    </source>
</evidence>
<dbReference type="GO" id="GO:0000073">
    <property type="term" value="P:initial mitotic spindle pole body separation"/>
    <property type="evidence" value="ECO:0007669"/>
    <property type="project" value="UniProtKB-ARBA"/>
</dbReference>
<feature type="compositionally biased region" description="Pro residues" evidence="15">
    <location>
        <begin position="30"/>
        <end position="40"/>
    </location>
</feature>
<evidence type="ECO:0000256" key="8">
    <source>
        <dbReference type="ARBA" id="ARBA00023054"/>
    </source>
</evidence>
<evidence type="ECO:0000256" key="1">
    <source>
        <dbReference type="ARBA" id="ARBA00004245"/>
    </source>
</evidence>
<dbReference type="GO" id="GO:0072686">
    <property type="term" value="C:mitotic spindle"/>
    <property type="evidence" value="ECO:0007669"/>
    <property type="project" value="TreeGrafter"/>
</dbReference>
<evidence type="ECO:0000256" key="6">
    <source>
        <dbReference type="ARBA" id="ARBA00022776"/>
    </source>
</evidence>
<dbReference type="InterPro" id="IPR019821">
    <property type="entry name" value="Kinesin_motor_CS"/>
</dbReference>
<feature type="compositionally biased region" description="Polar residues" evidence="15">
    <location>
        <begin position="1058"/>
        <end position="1068"/>
    </location>
</feature>
<dbReference type="Proteomes" id="UP000663841">
    <property type="component" value="Unassembled WGS sequence"/>
</dbReference>
<dbReference type="SMART" id="SM00129">
    <property type="entry name" value="KISc"/>
    <property type="match status" value="1"/>
</dbReference>
<evidence type="ECO:0000313" key="17">
    <source>
        <dbReference type="EMBL" id="CAE6455957.1"/>
    </source>
</evidence>
<keyword evidence="4" id="KW-0493">Microtubule</keyword>
<keyword evidence="11" id="KW-0131">Cell cycle</keyword>
<feature type="binding site" evidence="13">
    <location>
        <begin position="151"/>
        <end position="158"/>
    </location>
    <ligand>
        <name>ATP</name>
        <dbReference type="ChEBI" id="CHEBI:30616"/>
    </ligand>
</feature>
<dbReference type="InterPro" id="IPR047149">
    <property type="entry name" value="KIF11-like"/>
</dbReference>
<dbReference type="InterPro" id="IPR036961">
    <property type="entry name" value="Kinesin_motor_dom_sf"/>
</dbReference>
<evidence type="ECO:0000313" key="18">
    <source>
        <dbReference type="Proteomes" id="UP000663841"/>
    </source>
</evidence>
<accession>A0A8H3GM37</accession>
<evidence type="ECO:0000256" key="7">
    <source>
        <dbReference type="ARBA" id="ARBA00022840"/>
    </source>
</evidence>
<dbReference type="GO" id="GO:0007018">
    <property type="term" value="P:microtubule-based movement"/>
    <property type="evidence" value="ECO:0007669"/>
    <property type="project" value="InterPro"/>
</dbReference>
<evidence type="ECO:0000256" key="11">
    <source>
        <dbReference type="ARBA" id="ARBA00023306"/>
    </source>
</evidence>
<dbReference type="GO" id="GO:0005634">
    <property type="term" value="C:nucleus"/>
    <property type="evidence" value="ECO:0007669"/>
    <property type="project" value="TreeGrafter"/>
</dbReference>
<keyword evidence="8 14" id="KW-0175">Coiled coil</keyword>
<protein>
    <recommendedName>
        <fullName evidence="16">Kinesin motor domain-containing protein</fullName>
    </recommendedName>
</protein>
<feature type="domain" description="Kinesin motor" evidence="16">
    <location>
        <begin position="57"/>
        <end position="417"/>
    </location>
</feature>
<dbReference type="Gene3D" id="3.40.850.10">
    <property type="entry name" value="Kinesin motor domain"/>
    <property type="match status" value="1"/>
</dbReference>
<evidence type="ECO:0000256" key="13">
    <source>
        <dbReference type="PROSITE-ProRule" id="PRU00283"/>
    </source>
</evidence>
<comment type="similarity">
    <text evidence="12">Belongs to the TRAFAC class myosin-kinesin ATPase superfamily. Kinesin family. KIN-5/BimC subfamily.</text>
</comment>
<dbReference type="PROSITE" id="PS00411">
    <property type="entry name" value="KINESIN_MOTOR_1"/>
    <property type="match status" value="1"/>
</dbReference>
<name>A0A8H3GM37_9AGAM</name>
<evidence type="ECO:0000256" key="4">
    <source>
        <dbReference type="ARBA" id="ARBA00022701"/>
    </source>
</evidence>
<dbReference type="InterPro" id="IPR027417">
    <property type="entry name" value="P-loop_NTPase"/>
</dbReference>
<evidence type="ECO:0000256" key="9">
    <source>
        <dbReference type="ARBA" id="ARBA00023175"/>
    </source>
</evidence>
<dbReference type="GO" id="GO:0005524">
    <property type="term" value="F:ATP binding"/>
    <property type="evidence" value="ECO:0007669"/>
    <property type="project" value="UniProtKB-UniRule"/>
</dbReference>
<keyword evidence="7 13" id="KW-0067">ATP-binding</keyword>
<dbReference type="InterPro" id="IPR047241">
    <property type="entry name" value="KIF11-like_kin_motor_dom"/>
</dbReference>
<dbReference type="Pfam" id="PF00225">
    <property type="entry name" value="Kinesin"/>
    <property type="match status" value="1"/>
</dbReference>
<evidence type="ECO:0000256" key="15">
    <source>
        <dbReference type="SAM" id="MobiDB-lite"/>
    </source>
</evidence>